<reference evidence="2 3" key="1">
    <citation type="submission" date="2019-05" db="EMBL/GenBank/DDBJ databases">
        <title>The compact genome of Giardia muris reveals important steps in the evolution of intestinal protozoan parasites.</title>
        <authorList>
            <person name="Xu F."/>
            <person name="Jimenez-Gonzalez A."/>
            <person name="Einarsson E."/>
            <person name="Astvaldsson A."/>
            <person name="Peirasmaki D."/>
            <person name="Eckmann L."/>
            <person name="Andersson J.O."/>
            <person name="Svard S.G."/>
            <person name="Jerlstrom-Hultqvist J."/>
        </authorList>
    </citation>
    <scope>NUCLEOTIDE SEQUENCE [LARGE SCALE GENOMIC DNA]</scope>
    <source>
        <strain evidence="2 3">Roberts-Thomson</strain>
    </source>
</reference>
<dbReference type="PANTHER" id="PTHR23082:SF0">
    <property type="entry name" value="GENERAL TRANSCRIPTION FACTOR 3C POLYPEPTIDE 3"/>
    <property type="match status" value="1"/>
</dbReference>
<dbReference type="VEuPathDB" id="GiardiaDB:GMRT_10622"/>
<comment type="caution">
    <text evidence="2">The sequence shown here is derived from an EMBL/GenBank/DDBJ whole genome shotgun (WGS) entry which is preliminary data.</text>
</comment>
<keyword evidence="3" id="KW-1185">Reference proteome</keyword>
<evidence type="ECO:0000313" key="2">
    <source>
        <dbReference type="EMBL" id="TNJ26799.1"/>
    </source>
</evidence>
<proteinExistence type="predicted"/>
<dbReference type="GO" id="GO:0000127">
    <property type="term" value="C:transcription factor TFIIIC complex"/>
    <property type="evidence" value="ECO:0007669"/>
    <property type="project" value="TreeGrafter"/>
</dbReference>
<dbReference type="Proteomes" id="UP000315496">
    <property type="component" value="Chromosome 4"/>
</dbReference>
<name>A0A4Z1T2I5_GIAMU</name>
<gene>
    <name evidence="2" type="ORF">GMRT_10622</name>
</gene>
<feature type="region of interest" description="Disordered" evidence="1">
    <location>
        <begin position="1"/>
        <end position="54"/>
    </location>
</feature>
<dbReference type="GO" id="GO:0006383">
    <property type="term" value="P:transcription by RNA polymerase III"/>
    <property type="evidence" value="ECO:0007669"/>
    <property type="project" value="InterPro"/>
</dbReference>
<dbReference type="AlphaFoldDB" id="A0A4Z1T2I5"/>
<organism evidence="2 3">
    <name type="scientific">Giardia muris</name>
    <dbReference type="NCBI Taxonomy" id="5742"/>
    <lineage>
        <taxon>Eukaryota</taxon>
        <taxon>Metamonada</taxon>
        <taxon>Diplomonadida</taxon>
        <taxon>Hexamitidae</taxon>
        <taxon>Giardiinae</taxon>
        <taxon>Giardia</taxon>
    </lineage>
</organism>
<accession>A0A4Z1T2I5</accession>
<evidence type="ECO:0000256" key="1">
    <source>
        <dbReference type="SAM" id="MobiDB-lite"/>
    </source>
</evidence>
<dbReference type="PANTHER" id="PTHR23082">
    <property type="entry name" value="TRANSCRIPTION INITIATION FACTOR IIIC TFIIIC , POLYPEPTIDE 3-RELATED"/>
    <property type="match status" value="1"/>
</dbReference>
<feature type="compositionally biased region" description="Low complexity" evidence="1">
    <location>
        <begin position="1"/>
        <end position="13"/>
    </location>
</feature>
<sequence length="1121" mass="126227">MKGALSLSSALSSGYRPSSVKEDRKGKAGSASDTDLYEPDTSDEYSMSDESQLEVHPPLDTQDYEFADAPVPVLLQQATSQYPTLRLLAELMSEEPPIPRNKLADTGLAEALGELDNGNSYGAIKALRNCLAENPRAYTAFDMLADIYENIVRDQAYTDPQLRRLLRLGQSPTEEAAEGVLRMALEFRLAAAILSPSVERFTNLVTDFLAVREPRQALYCLHRLVALVASCLPHDEDGDRKLYTFQLDMCRIFNLYIEQNDMPSDERDVAEKLLLSMRRKVCLAYSTPNFAEEQTLLLLDDMRRSSLSKRTQFLISQIVRMIGLNFILTKLIQKALGYLYTADRHLDALMLLDNILPTVKGKRSETALQLQRSYSELILTIRSVIEAEGAQTLTCTSYLSVRTLSLFTRLSEDVLRKLLGELDVISVLVDVFEALVDLIWLSTMRTQLLLNVDLAARYALSCNKASESNELQHGRRQKLAQLEDELKPLIGSIFNSLTHILSIYTDGDSLIRSRVHASRARVIALLGQSPQNVALALGNAFKEVQTVLIRRELARFIWSQLDSTQLHDFPKPLARLLRLAFPPASLSQTIHVPLFQLPAKRSYAAYERISIPPAEMHSQRDSLIPEVGSSVVLQLYTLLSLYRHFFQLHAVTPSLSIAGFCKQYHSQISTSDLELEAGYCVCLILIYANLVLARVNPPLTWTYRVMSSLIRSESEQASDGDFSPLRTTTTVLFNVETEAMLWELHVQWNGLRAHRSLVTDASATYYDLVYFYLEVLKYAIEARELETRPGVLSIADLYIRLSAIISLTLQAIEKGAMGMADRPSPEHYSGALNSLATFLTEKTNTFVLQYSYQRARCFENPADMTRFIVFLRLFRYGVEGRLRKFLVRLRARYPNLWPARLSLAAIAFQNRLMGECICVYTDFCEFCFTGDALSIIMPSYGHLTSTQVTRLQRELQSTVCYMLAIAHIKYSQSKKVSAKAEHLAKGLIFLRQYAVCVGEYRAQTYVNVALVLMFCVHRLDLAEILLRQVIQHPGASLLSKSCLEALSGLTTSYKAIIKDYPYFVLQSPARPLIGLQVDSDEGSAILAAYGLFLIYMAVGSVEEAGRIMDRYLTHTLSIRGQ</sequence>
<dbReference type="EMBL" id="VDLU01000004">
    <property type="protein sequence ID" value="TNJ26799.1"/>
    <property type="molecule type" value="Genomic_DNA"/>
</dbReference>
<protein>
    <submittedName>
        <fullName evidence="2">Uncharacterized protein</fullName>
    </submittedName>
</protein>
<feature type="compositionally biased region" description="Acidic residues" evidence="1">
    <location>
        <begin position="35"/>
        <end position="47"/>
    </location>
</feature>
<dbReference type="OrthoDB" id="9991317at2759"/>
<evidence type="ECO:0000313" key="3">
    <source>
        <dbReference type="Proteomes" id="UP000315496"/>
    </source>
</evidence>
<dbReference type="InterPro" id="IPR039340">
    <property type="entry name" value="Tfc4/TFIIIC-102/Sfc4"/>
</dbReference>